<feature type="domain" description="Large ribosomal subunit protein uL30-like ferredoxin-like fold" evidence="7">
    <location>
        <begin position="5"/>
        <end position="55"/>
    </location>
</feature>
<dbReference type="AlphaFoldDB" id="A0A1F6GMN8"/>
<dbReference type="GO" id="GO:0022625">
    <property type="term" value="C:cytosolic large ribosomal subunit"/>
    <property type="evidence" value="ECO:0007669"/>
    <property type="project" value="TreeGrafter"/>
</dbReference>
<name>A0A1F6GMN8_9PROT</name>
<evidence type="ECO:0000256" key="5">
    <source>
        <dbReference type="HAMAP-Rule" id="MF_01371"/>
    </source>
</evidence>
<dbReference type="Gene3D" id="3.30.1390.20">
    <property type="entry name" value="Ribosomal protein L30, ferredoxin-like fold domain"/>
    <property type="match status" value="1"/>
</dbReference>
<comment type="caution">
    <text evidence="8">The sequence shown here is derived from an EMBL/GenBank/DDBJ whole genome shotgun (WGS) entry which is preliminary data.</text>
</comment>
<dbReference type="PANTHER" id="PTHR15892:SF2">
    <property type="entry name" value="LARGE RIBOSOMAL SUBUNIT PROTEIN UL30M"/>
    <property type="match status" value="1"/>
</dbReference>
<evidence type="ECO:0000256" key="6">
    <source>
        <dbReference type="SAM" id="MobiDB-lite"/>
    </source>
</evidence>
<evidence type="ECO:0000256" key="3">
    <source>
        <dbReference type="ARBA" id="ARBA00022980"/>
    </source>
</evidence>
<dbReference type="HAMAP" id="MF_01371_B">
    <property type="entry name" value="Ribosomal_uL30_B"/>
    <property type="match status" value="1"/>
</dbReference>
<dbReference type="Pfam" id="PF00327">
    <property type="entry name" value="Ribosomal_L30"/>
    <property type="match status" value="1"/>
</dbReference>
<protein>
    <recommendedName>
        <fullName evidence="5">Large ribosomal subunit protein uL30</fullName>
    </recommendedName>
</protein>
<feature type="region of interest" description="Disordered" evidence="6">
    <location>
        <begin position="1"/>
        <end position="25"/>
    </location>
</feature>
<proteinExistence type="inferred from homology"/>
<evidence type="ECO:0000256" key="1">
    <source>
        <dbReference type="ARBA" id="ARBA00007594"/>
    </source>
</evidence>
<dbReference type="EMBL" id="MFNF01000057">
    <property type="protein sequence ID" value="OGG99385.1"/>
    <property type="molecule type" value="Genomic_DNA"/>
</dbReference>
<evidence type="ECO:0000259" key="7">
    <source>
        <dbReference type="Pfam" id="PF00327"/>
    </source>
</evidence>
<evidence type="ECO:0000256" key="4">
    <source>
        <dbReference type="ARBA" id="ARBA00023274"/>
    </source>
</evidence>
<dbReference type="GO" id="GO:0006412">
    <property type="term" value="P:translation"/>
    <property type="evidence" value="ECO:0007669"/>
    <property type="project" value="UniProtKB-UniRule"/>
</dbReference>
<accession>A0A1F6GMN8</accession>
<gene>
    <name evidence="5" type="primary">rpmD</name>
    <name evidence="8" type="ORF">A2557_12350</name>
</gene>
<evidence type="ECO:0000313" key="8">
    <source>
        <dbReference type="EMBL" id="OGG99385.1"/>
    </source>
</evidence>
<keyword evidence="3 5" id="KW-0689">Ribosomal protein</keyword>
<keyword evidence="4 5" id="KW-0687">Ribonucleoprotein</keyword>
<dbReference type="InterPro" id="IPR036919">
    <property type="entry name" value="Ribo_uL30_ferredoxin-like_sf"/>
</dbReference>
<dbReference type="SUPFAM" id="SSF55129">
    <property type="entry name" value="Ribosomal protein L30p/L7e"/>
    <property type="match status" value="1"/>
</dbReference>
<dbReference type="PIRSF" id="PIRSF002211">
    <property type="entry name" value="Ribosomal_L30_bac-type"/>
    <property type="match status" value="1"/>
</dbReference>
<dbReference type="CDD" id="cd01658">
    <property type="entry name" value="Ribosomal_L30"/>
    <property type="match status" value="1"/>
</dbReference>
<dbReference type="NCBIfam" id="TIGR01308">
    <property type="entry name" value="rpmD_bact"/>
    <property type="match status" value="1"/>
</dbReference>
<comment type="subunit">
    <text evidence="2 5">Part of the 50S ribosomal subunit.</text>
</comment>
<sequence>MSGQLKVTLRKSRENSSKKQQEHLKGLGLRKIRQERILKDTPEIRGMIAKVSHMVEVETL</sequence>
<dbReference type="PANTHER" id="PTHR15892">
    <property type="entry name" value="MITOCHONDRIAL RIBOSOMAL PROTEIN L30"/>
    <property type="match status" value="1"/>
</dbReference>
<comment type="similarity">
    <text evidence="1 5">Belongs to the universal ribosomal protein uL30 family.</text>
</comment>
<evidence type="ECO:0000313" key="9">
    <source>
        <dbReference type="Proteomes" id="UP000177583"/>
    </source>
</evidence>
<dbReference type="InterPro" id="IPR016082">
    <property type="entry name" value="Ribosomal_uL30_ferredoxin-like"/>
</dbReference>
<evidence type="ECO:0000256" key="2">
    <source>
        <dbReference type="ARBA" id="ARBA00011838"/>
    </source>
</evidence>
<dbReference type="Proteomes" id="UP000177583">
    <property type="component" value="Unassembled WGS sequence"/>
</dbReference>
<organism evidence="8 9">
    <name type="scientific">Candidatus Lambdaproteobacteria bacterium RIFOXYD2_FULL_56_26</name>
    <dbReference type="NCBI Taxonomy" id="1817773"/>
    <lineage>
        <taxon>Bacteria</taxon>
        <taxon>Pseudomonadati</taxon>
        <taxon>Pseudomonadota</taxon>
        <taxon>Candidatus Lambdaproteobacteria</taxon>
    </lineage>
</organism>
<feature type="compositionally biased region" description="Basic and acidic residues" evidence="6">
    <location>
        <begin position="11"/>
        <end position="25"/>
    </location>
</feature>
<dbReference type="GO" id="GO:0003735">
    <property type="term" value="F:structural constituent of ribosome"/>
    <property type="evidence" value="ECO:0007669"/>
    <property type="project" value="InterPro"/>
</dbReference>
<dbReference type="InterPro" id="IPR005996">
    <property type="entry name" value="Ribosomal_uL30_bac-type"/>
</dbReference>
<reference evidence="8 9" key="1">
    <citation type="journal article" date="2016" name="Nat. Commun.">
        <title>Thousands of microbial genomes shed light on interconnected biogeochemical processes in an aquifer system.</title>
        <authorList>
            <person name="Anantharaman K."/>
            <person name="Brown C.T."/>
            <person name="Hug L.A."/>
            <person name="Sharon I."/>
            <person name="Castelle C.J."/>
            <person name="Probst A.J."/>
            <person name="Thomas B.C."/>
            <person name="Singh A."/>
            <person name="Wilkins M.J."/>
            <person name="Karaoz U."/>
            <person name="Brodie E.L."/>
            <person name="Williams K.H."/>
            <person name="Hubbard S.S."/>
            <person name="Banfield J.F."/>
        </authorList>
    </citation>
    <scope>NUCLEOTIDE SEQUENCE [LARGE SCALE GENOMIC DNA]</scope>
</reference>